<dbReference type="Proteomes" id="UP000066376">
    <property type="component" value="Chromosome"/>
</dbReference>
<dbReference type="GeneID" id="28489096"/>
<evidence type="ECO:0000313" key="5">
    <source>
        <dbReference type="Proteomes" id="UP000183442"/>
    </source>
</evidence>
<dbReference type="Proteomes" id="UP000183442">
    <property type="component" value="Unassembled WGS sequence"/>
</dbReference>
<dbReference type="RefSeq" id="WP_067146539.1">
    <property type="nucleotide sequence ID" value="NZ_CP014265.1"/>
</dbReference>
<dbReference type="AlphaFoldDB" id="A0A126QZX6"/>
<sequence>MEDKKAKFIVYIVIALIAFVCSSAVYSITGGLSDWIVSSINSDEDKDNNGYLDSSEGEGGIFSSFSSNDKNDNNYEDNNDSGITDKIFSKLFDSDSDSHSSSSSRYYSSSSSDDNPDLLARFLRHFISNG</sequence>
<feature type="compositionally biased region" description="Low complexity" evidence="1">
    <location>
        <begin position="99"/>
        <end position="113"/>
    </location>
</feature>
<proteinExistence type="predicted"/>
<organism evidence="2 4">
    <name type="scientific">Methanobrevibacter olleyae</name>
    <dbReference type="NCBI Taxonomy" id="294671"/>
    <lineage>
        <taxon>Archaea</taxon>
        <taxon>Methanobacteriati</taxon>
        <taxon>Methanobacteriota</taxon>
        <taxon>Methanomada group</taxon>
        <taxon>Methanobacteria</taxon>
        <taxon>Methanobacteriales</taxon>
        <taxon>Methanobacteriaceae</taxon>
        <taxon>Methanobrevibacter</taxon>
    </lineage>
</organism>
<evidence type="ECO:0000256" key="1">
    <source>
        <dbReference type="SAM" id="MobiDB-lite"/>
    </source>
</evidence>
<gene>
    <name evidence="3" type="ORF">SAMN02910297_01546</name>
    <name evidence="2" type="ORF">YLM1_0800</name>
</gene>
<protein>
    <submittedName>
        <fullName evidence="2">Adhesin-like protein</fullName>
    </submittedName>
</protein>
<feature type="region of interest" description="Disordered" evidence="1">
    <location>
        <begin position="93"/>
        <end position="114"/>
    </location>
</feature>
<dbReference type="KEGG" id="mol:YLM1_0800"/>
<accession>A0A126QZX6</accession>
<reference evidence="5" key="3">
    <citation type="submission" date="2016-10" db="EMBL/GenBank/DDBJ databases">
        <authorList>
            <person name="Varghese N."/>
        </authorList>
    </citation>
    <scope>NUCLEOTIDE SEQUENCE [LARGE SCALE GENOMIC DNA]</scope>
    <source>
        <strain evidence="5">DSM 16632</strain>
    </source>
</reference>
<evidence type="ECO:0000313" key="4">
    <source>
        <dbReference type="Proteomes" id="UP000066376"/>
    </source>
</evidence>
<reference evidence="3" key="4">
    <citation type="submission" date="2016-10" db="EMBL/GenBank/DDBJ databases">
        <authorList>
            <person name="de Groot N.N."/>
        </authorList>
    </citation>
    <scope>NUCLEOTIDE SEQUENCE [LARGE SCALE GENOMIC DNA]</scope>
    <source>
        <strain evidence="3">DSM 16632</strain>
    </source>
</reference>
<evidence type="ECO:0000313" key="3">
    <source>
        <dbReference type="EMBL" id="SFL70076.1"/>
    </source>
</evidence>
<dbReference type="OrthoDB" id="385231at2157"/>
<dbReference type="PATRIC" id="fig|294671.3.peg.834"/>
<dbReference type="EMBL" id="FOTL01000029">
    <property type="protein sequence ID" value="SFL70076.1"/>
    <property type="molecule type" value="Genomic_DNA"/>
</dbReference>
<keyword evidence="4" id="KW-1185">Reference proteome</keyword>
<reference evidence="4" key="2">
    <citation type="submission" date="2016-02" db="EMBL/GenBank/DDBJ databases">
        <title>The draft genome sequence of the rumen methanogen Methanobrevibacter olleyae YLM1.</title>
        <authorList>
            <consortium name="New Zealand Agricultural Greenhouse Gas Research Centre/Pastoral Greenhouse Gas Research Consortium"/>
            <person name="Kelly W.J."/>
            <person name="Li D."/>
            <person name="Lambie S.C."/>
            <person name="Attwood G.T."/>
            <person name="Altermann E."/>
            <person name="Leahy S.C."/>
        </authorList>
    </citation>
    <scope>NUCLEOTIDE SEQUENCE [LARGE SCALE GENOMIC DNA]</scope>
    <source>
        <strain evidence="4">YLM1</strain>
    </source>
</reference>
<feature type="region of interest" description="Disordered" evidence="1">
    <location>
        <begin position="47"/>
        <end position="79"/>
    </location>
</feature>
<dbReference type="EMBL" id="CP014265">
    <property type="protein sequence ID" value="AMK15357.1"/>
    <property type="molecule type" value="Genomic_DNA"/>
</dbReference>
<reference evidence="2 4" key="1">
    <citation type="journal article" date="2016" name="Genome Announc.">
        <title>Draft Genome Sequence of the Rumen Methanogen Methanobrevibacter olleyae YLM1.</title>
        <authorList>
            <person name="Kelly W.J."/>
            <person name="Li D."/>
            <person name="Lambie S.C."/>
            <person name="Cox F."/>
            <person name="Attwood G.T."/>
            <person name="Altermann E."/>
            <person name="Leahy S.C."/>
        </authorList>
    </citation>
    <scope>NUCLEOTIDE SEQUENCE [LARGE SCALE GENOMIC DNA]</scope>
    <source>
        <strain evidence="2 4">YLM1</strain>
    </source>
</reference>
<name>A0A126QZX6_METOL</name>
<evidence type="ECO:0000313" key="2">
    <source>
        <dbReference type="EMBL" id="AMK15357.1"/>
    </source>
</evidence>